<evidence type="ECO:0000256" key="3">
    <source>
        <dbReference type="ARBA" id="ARBA00022748"/>
    </source>
</evidence>
<dbReference type="Pfam" id="PF11412">
    <property type="entry name" value="DsbD_N"/>
    <property type="match status" value="1"/>
</dbReference>
<feature type="transmembrane region" description="Helical" evidence="6">
    <location>
        <begin position="411"/>
        <end position="430"/>
    </location>
</feature>
<keyword evidence="2 6" id="KW-0812">Transmembrane</keyword>
<feature type="domain" description="Cytochrome C biogenesis protein transmembrane" evidence="8">
    <location>
        <begin position="192"/>
        <end position="401"/>
    </location>
</feature>
<feature type="transmembrane region" description="Helical" evidence="6">
    <location>
        <begin position="346"/>
        <end position="368"/>
    </location>
</feature>
<dbReference type="SUPFAM" id="SSF52833">
    <property type="entry name" value="Thioredoxin-like"/>
    <property type="match status" value="1"/>
</dbReference>
<evidence type="ECO:0000256" key="4">
    <source>
        <dbReference type="ARBA" id="ARBA00022989"/>
    </source>
</evidence>
<dbReference type="PANTHER" id="PTHR32234:SF3">
    <property type="entry name" value="SUPPRESSION OF COPPER SENSITIVITY PROTEIN"/>
    <property type="match status" value="1"/>
</dbReference>
<dbReference type="AlphaFoldDB" id="A0A927GW72"/>
<accession>A0A927GW72</accession>
<feature type="transmembrane region" description="Helical" evidence="6">
    <location>
        <begin position="234"/>
        <end position="252"/>
    </location>
</feature>
<name>A0A927GW72_9GAMM</name>
<keyword evidence="4 6" id="KW-1133">Transmembrane helix</keyword>
<feature type="chain" id="PRO_5036766276" evidence="7">
    <location>
        <begin position="25"/>
        <end position="575"/>
    </location>
</feature>
<reference evidence="10" key="1">
    <citation type="submission" date="2020-09" db="EMBL/GenBank/DDBJ databases">
        <authorList>
            <person name="Yoon J.-W."/>
        </authorList>
    </citation>
    <scope>NUCLEOTIDE SEQUENCE</scope>
    <source>
        <strain evidence="10">KMU-158</strain>
    </source>
</reference>
<evidence type="ECO:0000256" key="6">
    <source>
        <dbReference type="SAM" id="Phobius"/>
    </source>
</evidence>
<feature type="transmembrane region" description="Helical" evidence="6">
    <location>
        <begin position="272"/>
        <end position="293"/>
    </location>
</feature>
<evidence type="ECO:0000259" key="9">
    <source>
        <dbReference type="Pfam" id="PF11412"/>
    </source>
</evidence>
<evidence type="ECO:0000256" key="2">
    <source>
        <dbReference type="ARBA" id="ARBA00022692"/>
    </source>
</evidence>
<dbReference type="Proteomes" id="UP000610558">
    <property type="component" value="Unassembled WGS sequence"/>
</dbReference>
<dbReference type="RefSeq" id="WP_190763725.1">
    <property type="nucleotide sequence ID" value="NZ_JACXLD010000003.1"/>
</dbReference>
<dbReference type="GO" id="GO:0045454">
    <property type="term" value="P:cell redox homeostasis"/>
    <property type="evidence" value="ECO:0007669"/>
    <property type="project" value="TreeGrafter"/>
</dbReference>
<evidence type="ECO:0000313" key="11">
    <source>
        <dbReference type="Proteomes" id="UP000610558"/>
    </source>
</evidence>
<feature type="signal peptide" evidence="7">
    <location>
        <begin position="1"/>
        <end position="24"/>
    </location>
</feature>
<dbReference type="InterPro" id="IPR003834">
    <property type="entry name" value="Cyt_c_assmbl_TM_dom"/>
</dbReference>
<comment type="subcellular location">
    <subcellularLocation>
        <location evidence="1">Membrane</location>
        <topology evidence="1">Multi-pass membrane protein</topology>
    </subcellularLocation>
</comment>
<dbReference type="CDD" id="cd02953">
    <property type="entry name" value="DsbDgamma"/>
    <property type="match status" value="1"/>
</dbReference>
<dbReference type="PANTHER" id="PTHR32234">
    <property type="entry name" value="THIOL:DISULFIDE INTERCHANGE PROTEIN DSBD"/>
    <property type="match status" value="1"/>
</dbReference>
<keyword evidence="5 6" id="KW-0472">Membrane</keyword>
<gene>
    <name evidence="10" type="ORF">IB286_06450</name>
</gene>
<evidence type="ECO:0000259" key="8">
    <source>
        <dbReference type="Pfam" id="PF02683"/>
    </source>
</evidence>
<feature type="transmembrane region" description="Helical" evidence="6">
    <location>
        <begin position="190"/>
        <end position="214"/>
    </location>
</feature>
<dbReference type="SUPFAM" id="SSF74863">
    <property type="entry name" value="Thiol:disulfide interchange protein DsbD, N-terminal domain (DsbD-alpha)"/>
    <property type="match status" value="1"/>
</dbReference>
<keyword evidence="3" id="KW-0201">Cytochrome c-type biogenesis</keyword>
<dbReference type="EMBL" id="JACXLD010000003">
    <property type="protein sequence ID" value="MBD2858647.1"/>
    <property type="molecule type" value="Genomic_DNA"/>
</dbReference>
<keyword evidence="11" id="KW-1185">Reference proteome</keyword>
<dbReference type="GO" id="GO:0015035">
    <property type="term" value="F:protein-disulfide reductase activity"/>
    <property type="evidence" value="ECO:0007669"/>
    <property type="project" value="TreeGrafter"/>
</dbReference>
<dbReference type="Gene3D" id="3.40.30.10">
    <property type="entry name" value="Glutaredoxin"/>
    <property type="match status" value="1"/>
</dbReference>
<evidence type="ECO:0000256" key="7">
    <source>
        <dbReference type="SAM" id="SignalP"/>
    </source>
</evidence>
<sequence length="575" mass="62164">MKSLFTFLLLFVVNFALLPSQGLAATDPFAEEANTQSEPSFLPVEQAYQVDLVENGDQLTAFWTIADGYYLYRERFAVSELNTATTSTLSAEYETGKIKHDEFFGETEVYYNATAIHISGFSNDAQAIFKIRSQGCADAGLCYPPRDQFFTRDGKGGFTELDAKTARAMAAGETNNTVTAASAPVGVASLLFILLSAALGGAILNLMPCVFPVLGLKVLSFANAHEGRPSGHGLSYTAGVVLSFIAVAGVLIGLQQAGQAVGWGFQLQSPWFVSALAGLFFVLSLNMLGLFEIGGSFMSLGGELTQKGGYQGSFFTGVLATLVASPCTAPFMGSAVGFAATQPPAISLLVFAALGLGMALPILLLTLFPRWLALLPKPGMWMVTLRQFMAFPLLATAIWLAWVVGRQTGANGMAANLLCWLLIGFALWLWQRKTLGKGLALLSLLAIPFLLANTFNADNSKQLQQQSGFDRSQIERFRENGQAVFLDVTADWCITCAANENLVLNTDEIQQAFAERNIVYLVADWTRYDPAITDLLADYQRNGVPLYLYFPADIAQPAVVLPQILTKEIVLSSLR</sequence>
<dbReference type="InterPro" id="IPR036249">
    <property type="entry name" value="Thioredoxin-like_sf"/>
</dbReference>
<keyword evidence="7" id="KW-0732">Signal</keyword>
<dbReference type="Gene3D" id="2.60.40.1250">
    <property type="entry name" value="Thiol:disulfide interchange protein DsbD, N-terminal domain"/>
    <property type="match status" value="1"/>
</dbReference>
<feature type="transmembrane region" description="Helical" evidence="6">
    <location>
        <begin position="439"/>
        <end position="457"/>
    </location>
</feature>
<feature type="domain" description="Thiol:disulfide interchange protein DsbD N-terminal" evidence="9">
    <location>
        <begin position="39"/>
        <end position="151"/>
    </location>
</feature>
<dbReference type="GO" id="GO:0016020">
    <property type="term" value="C:membrane"/>
    <property type="evidence" value="ECO:0007669"/>
    <property type="project" value="UniProtKB-SubCell"/>
</dbReference>
<comment type="caution">
    <text evidence="10">The sequence shown here is derived from an EMBL/GenBank/DDBJ whole genome shotgun (WGS) entry which is preliminary data.</text>
</comment>
<evidence type="ECO:0000256" key="1">
    <source>
        <dbReference type="ARBA" id="ARBA00004141"/>
    </source>
</evidence>
<evidence type="ECO:0000313" key="10">
    <source>
        <dbReference type="EMBL" id="MBD2858647.1"/>
    </source>
</evidence>
<dbReference type="Pfam" id="PF02683">
    <property type="entry name" value="DsbD_TM"/>
    <property type="match status" value="1"/>
</dbReference>
<dbReference type="InterPro" id="IPR035671">
    <property type="entry name" value="DsbD_gamma"/>
</dbReference>
<organism evidence="10 11">
    <name type="scientific">Spongiibacter pelagi</name>
    <dbReference type="NCBI Taxonomy" id="2760804"/>
    <lineage>
        <taxon>Bacteria</taxon>
        <taxon>Pseudomonadati</taxon>
        <taxon>Pseudomonadota</taxon>
        <taxon>Gammaproteobacteria</taxon>
        <taxon>Cellvibrionales</taxon>
        <taxon>Spongiibacteraceae</taxon>
        <taxon>Spongiibacter</taxon>
    </lineage>
</organism>
<dbReference type="InterPro" id="IPR036929">
    <property type="entry name" value="DsbDN_sf"/>
</dbReference>
<dbReference type="GO" id="GO:0017004">
    <property type="term" value="P:cytochrome complex assembly"/>
    <property type="evidence" value="ECO:0007669"/>
    <property type="project" value="UniProtKB-KW"/>
</dbReference>
<feature type="transmembrane region" description="Helical" evidence="6">
    <location>
        <begin position="388"/>
        <end position="405"/>
    </location>
</feature>
<proteinExistence type="predicted"/>
<feature type="transmembrane region" description="Helical" evidence="6">
    <location>
        <begin position="314"/>
        <end position="340"/>
    </location>
</feature>
<dbReference type="Pfam" id="PF13899">
    <property type="entry name" value="Thioredoxin_7"/>
    <property type="match status" value="1"/>
</dbReference>
<dbReference type="InterPro" id="IPR028250">
    <property type="entry name" value="DsbDN"/>
</dbReference>
<evidence type="ECO:0000256" key="5">
    <source>
        <dbReference type="ARBA" id="ARBA00023136"/>
    </source>
</evidence>
<protein>
    <submittedName>
        <fullName evidence="10">Protein-disulfide reductase DsbD</fullName>
    </submittedName>
</protein>